<name>A0A8T0FGE2_ARGBR</name>
<dbReference type="AlphaFoldDB" id="A0A8T0FGE2"/>
<proteinExistence type="predicted"/>
<keyword evidence="1" id="KW-0732">Signal</keyword>
<feature type="chain" id="PRO_5035781929" evidence="1">
    <location>
        <begin position="27"/>
        <end position="102"/>
    </location>
</feature>
<dbReference type="EMBL" id="JABXBU010000015">
    <property type="protein sequence ID" value="KAF8787943.1"/>
    <property type="molecule type" value="Genomic_DNA"/>
</dbReference>
<evidence type="ECO:0000256" key="1">
    <source>
        <dbReference type="SAM" id="SignalP"/>
    </source>
</evidence>
<evidence type="ECO:0000313" key="2">
    <source>
        <dbReference type="EMBL" id="KAF8787943.1"/>
    </source>
</evidence>
<accession>A0A8T0FGE2</accession>
<sequence length="102" mass="12370">MKETARRTEAWGLAWIVTLLWLVVNADEDVTKRAYMDNSIDSYFSERTCWWNEVCKREFQVRFRCRCPRWSFCRSPGRYYDAHCSITRTGYIWLQNEPDPDD</sequence>
<keyword evidence="3" id="KW-1185">Reference proteome</keyword>
<organism evidence="2 3">
    <name type="scientific">Argiope bruennichi</name>
    <name type="common">Wasp spider</name>
    <name type="synonym">Aranea bruennichi</name>
    <dbReference type="NCBI Taxonomy" id="94029"/>
    <lineage>
        <taxon>Eukaryota</taxon>
        <taxon>Metazoa</taxon>
        <taxon>Ecdysozoa</taxon>
        <taxon>Arthropoda</taxon>
        <taxon>Chelicerata</taxon>
        <taxon>Arachnida</taxon>
        <taxon>Araneae</taxon>
        <taxon>Araneomorphae</taxon>
        <taxon>Entelegynae</taxon>
        <taxon>Araneoidea</taxon>
        <taxon>Araneidae</taxon>
        <taxon>Argiope</taxon>
    </lineage>
</organism>
<comment type="caution">
    <text evidence="2">The sequence shown here is derived from an EMBL/GenBank/DDBJ whole genome shotgun (WGS) entry which is preliminary data.</text>
</comment>
<protein>
    <submittedName>
        <fullName evidence="2">Uncharacterized protein</fullName>
    </submittedName>
</protein>
<evidence type="ECO:0000313" key="3">
    <source>
        <dbReference type="Proteomes" id="UP000807504"/>
    </source>
</evidence>
<feature type="signal peptide" evidence="1">
    <location>
        <begin position="1"/>
        <end position="26"/>
    </location>
</feature>
<dbReference type="OrthoDB" id="6373466at2759"/>
<reference evidence="2" key="1">
    <citation type="journal article" date="2020" name="bioRxiv">
        <title>Chromosome-level reference genome of the European wasp spider Argiope bruennichi: a resource for studies on range expansion and evolutionary adaptation.</title>
        <authorList>
            <person name="Sheffer M.M."/>
            <person name="Hoppe A."/>
            <person name="Krehenwinkel H."/>
            <person name="Uhl G."/>
            <person name="Kuss A.W."/>
            <person name="Jensen L."/>
            <person name="Jensen C."/>
            <person name="Gillespie R.G."/>
            <person name="Hoff K.J."/>
            <person name="Prost S."/>
        </authorList>
    </citation>
    <scope>NUCLEOTIDE SEQUENCE</scope>
</reference>
<dbReference type="Proteomes" id="UP000807504">
    <property type="component" value="Unassembled WGS sequence"/>
</dbReference>
<dbReference type="OMA" id="AERTCWW"/>
<reference evidence="2" key="2">
    <citation type="submission" date="2020-06" db="EMBL/GenBank/DDBJ databases">
        <authorList>
            <person name="Sheffer M."/>
        </authorList>
    </citation>
    <scope>NUCLEOTIDE SEQUENCE</scope>
</reference>
<gene>
    <name evidence="2" type="ORF">HNY73_009489</name>
</gene>